<evidence type="ECO:0000256" key="1">
    <source>
        <dbReference type="ARBA" id="ARBA00007358"/>
    </source>
</evidence>
<feature type="domain" description="Fe-containing alcohol dehydrogenase-like C-terminal" evidence="4">
    <location>
        <begin position="209"/>
        <end position="379"/>
    </location>
</feature>
<evidence type="ECO:0000256" key="2">
    <source>
        <dbReference type="ARBA" id="ARBA00023002"/>
    </source>
</evidence>
<name>A0A4Z1T0K1_GIAMU</name>
<dbReference type="GO" id="GO:0046872">
    <property type="term" value="F:metal ion binding"/>
    <property type="evidence" value="ECO:0007669"/>
    <property type="project" value="InterPro"/>
</dbReference>
<dbReference type="Gene3D" id="3.40.50.1970">
    <property type="match status" value="1"/>
</dbReference>
<dbReference type="GO" id="GO:0004022">
    <property type="term" value="F:alcohol dehydrogenase (NAD+) activity"/>
    <property type="evidence" value="ECO:0007669"/>
    <property type="project" value="TreeGrafter"/>
</dbReference>
<dbReference type="InterPro" id="IPR039697">
    <property type="entry name" value="Alcohol_dehydrogenase_Fe"/>
</dbReference>
<reference evidence="5 6" key="1">
    <citation type="submission" date="2019-05" db="EMBL/GenBank/DDBJ databases">
        <title>The compact genome of Giardia muris reveals important steps in the evolution of intestinal protozoan parasites.</title>
        <authorList>
            <person name="Xu F."/>
            <person name="Jimenez-Gonzalez A."/>
            <person name="Einarsson E."/>
            <person name="Astvaldsson A."/>
            <person name="Peirasmaki D."/>
            <person name="Eckmann L."/>
            <person name="Andersson J.O."/>
            <person name="Svard S.G."/>
            <person name="Jerlstrom-Hultqvist J."/>
        </authorList>
    </citation>
    <scope>NUCLEOTIDE SEQUENCE [LARGE SCALE GENOMIC DNA]</scope>
    <source>
        <strain evidence="5 6">Roberts-Thomson</strain>
    </source>
</reference>
<dbReference type="Pfam" id="PF00465">
    <property type="entry name" value="Fe-ADH"/>
    <property type="match status" value="1"/>
</dbReference>
<sequence>MPGCYESYDIERITRLVHGTSKGLFFGYGAIQMFGEILDDLKPSCVGFVTSPTAYKKCGLWSTITEQLAARKIPHLIYDKVTSNPTVEMADEAVKLFRTKYDKNFVVCSIGGGSPGDCAKYVAALLEHQNRTARELAMGKFLVERRCGLVVINLTHGTGTECDRYAVASVLTGEKHPLKLGTGAPALYPDYSIDDVNGMLSLSVEMLLYTTLDALNHVMEAATTMISTPYALTLAREAALLIANYLPRAVKNPQDRRARYWLTYAAALGGFAIDDSAAHLTHFLEHTLSAHKPSLHHGQGLAIIQPAVLKEIWPKSGAVLADFMGPIIGDFKGTPDEADKAGAALRKFLESVGFKDTLTTVGFKKEDLDALIVAVMEDPSYGQQQILSPASCTEEVARCIFESSF</sequence>
<accession>A0A4Z1T0K1</accession>
<dbReference type="VEuPathDB" id="GiardiaDB:GMRT_23013"/>
<keyword evidence="2" id="KW-0560">Oxidoreductase</keyword>
<keyword evidence="6" id="KW-1185">Reference proteome</keyword>
<evidence type="ECO:0000313" key="6">
    <source>
        <dbReference type="Proteomes" id="UP000315496"/>
    </source>
</evidence>
<dbReference type="OrthoDB" id="339764at2759"/>
<dbReference type="Proteomes" id="UP000315496">
    <property type="component" value="Chromosome 3"/>
</dbReference>
<dbReference type="SUPFAM" id="SSF56796">
    <property type="entry name" value="Dehydroquinate synthase-like"/>
    <property type="match status" value="1"/>
</dbReference>
<dbReference type="InterPro" id="IPR001670">
    <property type="entry name" value="ADH_Fe/GldA"/>
</dbReference>
<evidence type="ECO:0000313" key="5">
    <source>
        <dbReference type="EMBL" id="TNJ27433.1"/>
    </source>
</evidence>
<evidence type="ECO:0000259" key="4">
    <source>
        <dbReference type="Pfam" id="PF25137"/>
    </source>
</evidence>
<dbReference type="PANTHER" id="PTHR11496:SF102">
    <property type="entry name" value="ALCOHOL DEHYDROGENASE 4"/>
    <property type="match status" value="1"/>
</dbReference>
<gene>
    <name evidence="5" type="ORF">GMRT_23013</name>
</gene>
<feature type="domain" description="Alcohol dehydrogenase iron-type/glycerol dehydrogenase GldA" evidence="3">
    <location>
        <begin position="24"/>
        <end position="195"/>
    </location>
</feature>
<dbReference type="PANTHER" id="PTHR11496">
    <property type="entry name" value="ALCOHOL DEHYDROGENASE"/>
    <property type="match status" value="1"/>
</dbReference>
<dbReference type="InterPro" id="IPR056798">
    <property type="entry name" value="ADH_Fe_C"/>
</dbReference>
<evidence type="ECO:0000259" key="3">
    <source>
        <dbReference type="Pfam" id="PF00465"/>
    </source>
</evidence>
<dbReference type="Gene3D" id="1.20.1090.10">
    <property type="entry name" value="Dehydroquinate synthase-like - alpha domain"/>
    <property type="match status" value="1"/>
</dbReference>
<proteinExistence type="inferred from homology"/>
<protein>
    <submittedName>
        <fullName evidence="5">Alcohol dehydrogenase 3</fullName>
    </submittedName>
</protein>
<dbReference type="Pfam" id="PF25137">
    <property type="entry name" value="ADH_Fe_C"/>
    <property type="match status" value="1"/>
</dbReference>
<comment type="similarity">
    <text evidence="1">Belongs to the iron-containing alcohol dehydrogenase family.</text>
</comment>
<comment type="caution">
    <text evidence="5">The sequence shown here is derived from an EMBL/GenBank/DDBJ whole genome shotgun (WGS) entry which is preliminary data.</text>
</comment>
<organism evidence="5 6">
    <name type="scientific">Giardia muris</name>
    <dbReference type="NCBI Taxonomy" id="5742"/>
    <lineage>
        <taxon>Eukaryota</taxon>
        <taxon>Metamonada</taxon>
        <taxon>Diplomonadida</taxon>
        <taxon>Hexamitidae</taxon>
        <taxon>Giardiinae</taxon>
        <taxon>Giardia</taxon>
    </lineage>
</organism>
<dbReference type="AlphaFoldDB" id="A0A4Z1T0K1"/>
<dbReference type="EMBL" id="VDLU01000003">
    <property type="protein sequence ID" value="TNJ27433.1"/>
    <property type="molecule type" value="Genomic_DNA"/>
</dbReference>